<reference evidence="18" key="3">
    <citation type="submission" date="2025-08" db="UniProtKB">
        <authorList>
            <consortium name="Ensembl"/>
        </authorList>
    </citation>
    <scope>IDENTIFICATION</scope>
    <source>
        <strain evidence="18">HNI</strain>
    </source>
</reference>
<dbReference type="GO" id="GO:0004930">
    <property type="term" value="F:G protein-coupled receptor activity"/>
    <property type="evidence" value="ECO:0007669"/>
    <property type="project" value="UniProtKB-KW"/>
</dbReference>
<evidence type="ECO:0000256" key="3">
    <source>
        <dbReference type="ARBA" id="ARBA00022536"/>
    </source>
</evidence>
<dbReference type="PANTHER" id="PTHR12011:SF433">
    <property type="entry name" value="ADHESION G PROTEIN-COUPLED RECEPTOR E1-LIKE-RELATED"/>
    <property type="match status" value="1"/>
</dbReference>
<reference evidence="18 19" key="2">
    <citation type="submission" date="2017-04" db="EMBL/GenBank/DDBJ databases">
        <title>CpG methylation of centromeres and impact of large insertions on vertebrate speciation.</title>
        <authorList>
            <person name="Ichikawa K."/>
            <person name="Yoshimura J."/>
            <person name="Morishita S."/>
        </authorList>
    </citation>
    <scope>NUCLEOTIDE SEQUENCE</scope>
    <source>
        <strain evidence="18 19">HNI</strain>
    </source>
</reference>
<evidence type="ECO:0000259" key="16">
    <source>
        <dbReference type="PROSITE" id="PS50221"/>
    </source>
</evidence>
<evidence type="ECO:0000256" key="7">
    <source>
        <dbReference type="ARBA" id="ARBA00023040"/>
    </source>
</evidence>
<keyword evidence="3 13" id="KW-0245">EGF-like domain</keyword>
<dbReference type="FunFam" id="1.20.1070.10:FF:000136">
    <property type="entry name" value="Adhesion G protein-coupled receptor E5"/>
    <property type="match status" value="1"/>
</dbReference>
<name>A0A3P9L967_ORYLA</name>
<keyword evidence="8 14" id="KW-0472">Membrane</keyword>
<dbReference type="AlphaFoldDB" id="A0A3P9L967"/>
<feature type="transmembrane region" description="Helical" evidence="14">
    <location>
        <begin position="460"/>
        <end position="477"/>
    </location>
</feature>
<dbReference type="PROSITE" id="PS50221">
    <property type="entry name" value="GAIN_B"/>
    <property type="match status" value="1"/>
</dbReference>
<dbReference type="PROSITE" id="PS01187">
    <property type="entry name" value="EGF_CA"/>
    <property type="match status" value="2"/>
</dbReference>
<evidence type="ECO:0000256" key="11">
    <source>
        <dbReference type="ARBA" id="ARBA00023180"/>
    </source>
</evidence>
<keyword evidence="9" id="KW-1015">Disulfide bond</keyword>
<evidence type="ECO:0000256" key="6">
    <source>
        <dbReference type="ARBA" id="ARBA00022989"/>
    </source>
</evidence>
<dbReference type="SMART" id="SM00179">
    <property type="entry name" value="EGF_CA"/>
    <property type="match status" value="3"/>
</dbReference>
<evidence type="ECO:0000256" key="8">
    <source>
        <dbReference type="ARBA" id="ARBA00023136"/>
    </source>
</evidence>
<reference key="1">
    <citation type="journal article" date="2007" name="Nature">
        <title>The medaka draft genome and insights into vertebrate genome evolution.</title>
        <authorList>
            <person name="Kasahara M."/>
            <person name="Naruse K."/>
            <person name="Sasaki S."/>
            <person name="Nakatani Y."/>
            <person name="Qu W."/>
            <person name="Ahsan B."/>
            <person name="Yamada T."/>
            <person name="Nagayasu Y."/>
            <person name="Doi K."/>
            <person name="Kasai Y."/>
            <person name="Jindo T."/>
            <person name="Kobayashi D."/>
            <person name="Shimada A."/>
            <person name="Toyoda A."/>
            <person name="Kuroki Y."/>
            <person name="Fujiyama A."/>
            <person name="Sasaki T."/>
            <person name="Shimizu A."/>
            <person name="Asakawa S."/>
            <person name="Shimizu N."/>
            <person name="Hashimoto S."/>
            <person name="Yang J."/>
            <person name="Lee Y."/>
            <person name="Matsushima K."/>
            <person name="Sugano S."/>
            <person name="Sakaizumi M."/>
            <person name="Narita T."/>
            <person name="Ohishi K."/>
            <person name="Haga S."/>
            <person name="Ohta F."/>
            <person name="Nomoto H."/>
            <person name="Nogata K."/>
            <person name="Morishita T."/>
            <person name="Endo T."/>
            <person name="Shin-I T."/>
            <person name="Takeda H."/>
            <person name="Morishita S."/>
            <person name="Kohara Y."/>
        </authorList>
    </citation>
    <scope>NUCLEOTIDE SEQUENCE [LARGE SCALE GENOMIC DNA]</scope>
    <source>
        <strain>Hd-rR</strain>
    </source>
</reference>
<organism evidence="18 19">
    <name type="scientific">Oryzias latipes</name>
    <name type="common">Japanese rice fish</name>
    <name type="synonym">Japanese killifish</name>
    <dbReference type="NCBI Taxonomy" id="8090"/>
    <lineage>
        <taxon>Eukaryota</taxon>
        <taxon>Metazoa</taxon>
        <taxon>Chordata</taxon>
        <taxon>Craniata</taxon>
        <taxon>Vertebrata</taxon>
        <taxon>Euteleostomi</taxon>
        <taxon>Actinopterygii</taxon>
        <taxon>Neopterygii</taxon>
        <taxon>Teleostei</taxon>
        <taxon>Neoteleostei</taxon>
        <taxon>Acanthomorphata</taxon>
        <taxon>Ovalentaria</taxon>
        <taxon>Atherinomorphae</taxon>
        <taxon>Beloniformes</taxon>
        <taxon>Adrianichthyidae</taxon>
        <taxon>Oryziinae</taxon>
        <taxon>Oryzias</taxon>
    </lineage>
</organism>
<dbReference type="InterPro" id="IPR000203">
    <property type="entry name" value="GPS"/>
</dbReference>
<accession>A0A3P9L967</accession>
<keyword evidence="6 14" id="KW-1133">Transmembrane helix</keyword>
<feature type="domain" description="G-protein coupled receptors family 2 profile 2" evidence="17">
    <location>
        <begin position="423"/>
        <end position="663"/>
    </location>
</feature>
<keyword evidence="12" id="KW-0807">Transducer</keyword>
<dbReference type="FunFam" id="2.10.25.10:FF:000802">
    <property type="entry name" value="Adhesion G protein-coupled receptor E5b, duplicate 3"/>
    <property type="match status" value="1"/>
</dbReference>
<evidence type="ECO:0000256" key="14">
    <source>
        <dbReference type="SAM" id="Phobius"/>
    </source>
</evidence>
<keyword evidence="10" id="KW-0675">Receptor</keyword>
<dbReference type="Pfam" id="PF01825">
    <property type="entry name" value="GPS"/>
    <property type="match status" value="1"/>
</dbReference>
<feature type="transmembrane region" description="Helical" evidence="14">
    <location>
        <begin position="564"/>
        <end position="589"/>
    </location>
</feature>
<dbReference type="InterPro" id="IPR057244">
    <property type="entry name" value="GAIN_B"/>
</dbReference>
<evidence type="ECO:0000256" key="1">
    <source>
        <dbReference type="ARBA" id="ARBA00004651"/>
    </source>
</evidence>
<evidence type="ECO:0000256" key="2">
    <source>
        <dbReference type="ARBA" id="ARBA00022475"/>
    </source>
</evidence>
<dbReference type="PRINTS" id="PR01128">
    <property type="entry name" value="EMR1HORMONER"/>
</dbReference>
<dbReference type="InterPro" id="IPR000152">
    <property type="entry name" value="EGF-type_Asp/Asn_hydroxyl_site"/>
</dbReference>
<dbReference type="PROSITE" id="PS50026">
    <property type="entry name" value="EGF_3"/>
    <property type="match status" value="2"/>
</dbReference>
<dbReference type="InterPro" id="IPR046338">
    <property type="entry name" value="GAIN_dom_sf"/>
</dbReference>
<evidence type="ECO:0000313" key="19">
    <source>
        <dbReference type="Proteomes" id="UP000265180"/>
    </source>
</evidence>
<dbReference type="PROSITE" id="PS01186">
    <property type="entry name" value="EGF_2"/>
    <property type="match status" value="1"/>
</dbReference>
<comment type="caution">
    <text evidence="13">Lacks conserved residue(s) required for the propagation of feature annotation.</text>
</comment>
<reference evidence="18" key="4">
    <citation type="submission" date="2025-09" db="UniProtKB">
        <authorList>
            <consortium name="Ensembl"/>
        </authorList>
    </citation>
    <scope>IDENTIFICATION</scope>
    <source>
        <strain evidence="18">HNI</strain>
    </source>
</reference>
<dbReference type="Pfam" id="PF00002">
    <property type="entry name" value="7tm_2"/>
    <property type="match status" value="1"/>
</dbReference>
<evidence type="ECO:0000256" key="4">
    <source>
        <dbReference type="ARBA" id="ARBA00022692"/>
    </source>
</evidence>
<dbReference type="Gene3D" id="1.20.1070.10">
    <property type="entry name" value="Rhodopsin 7-helix transmembrane proteins"/>
    <property type="match status" value="1"/>
</dbReference>
<evidence type="ECO:0000259" key="17">
    <source>
        <dbReference type="PROSITE" id="PS50261"/>
    </source>
</evidence>
<keyword evidence="7" id="KW-0297">G-protein coupled receptor</keyword>
<dbReference type="CDD" id="cd00054">
    <property type="entry name" value="EGF_CA"/>
    <property type="match status" value="3"/>
</dbReference>
<dbReference type="Gene3D" id="2.60.220.50">
    <property type="match status" value="1"/>
</dbReference>
<dbReference type="Ensembl" id="ENSORLT00020025739.1">
    <property type="protein sequence ID" value="ENSORLP00020017250.1"/>
    <property type="gene ID" value="ENSORLG00020018302.1"/>
</dbReference>
<dbReference type="FunFam" id="2.10.25.10:FF:000916">
    <property type="entry name" value="Adhesion G protein-coupled receptor E5b, duplicate 3"/>
    <property type="match status" value="1"/>
</dbReference>
<dbReference type="FunFam" id="2.60.220.50:FF:000041">
    <property type="entry name" value="Adhesion G protein-coupled receptor E5b, duplicate 3"/>
    <property type="match status" value="1"/>
</dbReference>
<feature type="domain" description="EGF-like" evidence="15">
    <location>
        <begin position="18"/>
        <end position="55"/>
    </location>
</feature>
<evidence type="ECO:0000256" key="9">
    <source>
        <dbReference type="ARBA" id="ARBA00023157"/>
    </source>
</evidence>
<dbReference type="GO" id="GO:0005509">
    <property type="term" value="F:calcium ion binding"/>
    <property type="evidence" value="ECO:0007669"/>
    <property type="project" value="InterPro"/>
</dbReference>
<sequence length="724" mass="79898">MCTSLMTLYHVILFKLEEINECDNQKVCGDNAVCFNTPGSYYCQCREGFENKYGAKNFTAVKGHCLDINECYKDKTICGPLAQCKNQMGNYSCICSYGYDSSRNCIDRDECKEAAAKEELICGEKGTCRNVNGNYWCDCAEGYSSYGNKQTPCSKLNCDGFSADGGPSLSLQGLAEIESMMRNSCLALSSSSAAGDGRPDGNTLLEKLLTATEQVLSPRPLTDSKSVTRLLATVERSILLIGPQLKGNSTNMETTETDVQIKVQRGRTRPTGPIHLTTGNASLSTDWETAAGMGTYPGFALAALLSYKKLEGSVNGSFEELEEQEGSGPSFQVFSRVVSVVVSNPSTQNLSRSVYITLRHLQDMEESLELRYKCAYWKESGAWSTDGCRQHQSNKTHTVCVCSHLSSFAVLMALYPLEPNFELELLTKIGLGVSLLCLALSIFTFRFCRSIQGTRTTIHLHLCICLFMADLFFLAGISQVKPEAGCRFVAAMLHFFFLAVFTWMLLEGVQLYRMVVLVFNATMRPLYMYAAGYGTPLLIVLVSACSRPKGYGTEQHCWLSLEDGLIWSFFGPVCFIILVNVVFFIFTVWKLAQKFSSLNPDLSSLHKIRAFTVTAIAQMCILGLMWVFGAFLFQEGTTVVAYIFTVLNSLQGALIFVMHCLLSKQVRRSLTTLNQPKHCRQVLTLVLSSGVQMTPLPTSTWLRGTLTLGVGSSGPQKTAQGLKK</sequence>
<dbReference type="GO" id="GO:0005886">
    <property type="term" value="C:plasma membrane"/>
    <property type="evidence" value="ECO:0007669"/>
    <property type="project" value="UniProtKB-SubCell"/>
</dbReference>
<dbReference type="Pfam" id="PF07645">
    <property type="entry name" value="EGF_CA"/>
    <property type="match status" value="3"/>
</dbReference>
<feature type="transmembrane region" description="Helical" evidence="14">
    <location>
        <begin position="610"/>
        <end position="633"/>
    </location>
</feature>
<dbReference type="PANTHER" id="PTHR12011">
    <property type="entry name" value="ADHESION G-PROTEIN COUPLED RECEPTOR"/>
    <property type="match status" value="1"/>
</dbReference>
<dbReference type="InterPro" id="IPR009030">
    <property type="entry name" value="Growth_fac_rcpt_cys_sf"/>
</dbReference>
<dbReference type="PRINTS" id="PR00249">
    <property type="entry name" value="GPCRSECRETIN"/>
</dbReference>
<dbReference type="InterPro" id="IPR001881">
    <property type="entry name" value="EGF-like_Ca-bd_dom"/>
</dbReference>
<keyword evidence="4 14" id="KW-0812">Transmembrane</keyword>
<feature type="transmembrane region" description="Helical" evidence="14">
    <location>
        <begin position="639"/>
        <end position="662"/>
    </location>
</feature>
<feature type="domain" description="GAIN-B" evidence="16">
    <location>
        <begin position="250"/>
        <end position="418"/>
    </location>
</feature>
<dbReference type="SMART" id="SM00303">
    <property type="entry name" value="GPS"/>
    <property type="match status" value="1"/>
</dbReference>
<dbReference type="SMART" id="SM00181">
    <property type="entry name" value="EGF"/>
    <property type="match status" value="3"/>
</dbReference>
<dbReference type="InterPro" id="IPR017981">
    <property type="entry name" value="GPCR_2-like_7TM"/>
</dbReference>
<feature type="transmembrane region" description="Helical" evidence="14">
    <location>
        <begin position="526"/>
        <end position="544"/>
    </location>
</feature>
<evidence type="ECO:0000256" key="12">
    <source>
        <dbReference type="ARBA" id="ARBA00023224"/>
    </source>
</evidence>
<keyword evidence="2" id="KW-1003">Cell membrane</keyword>
<comment type="subcellular location">
    <subcellularLocation>
        <location evidence="1">Cell membrane</location>
        <topology evidence="1">Multi-pass membrane protein</topology>
    </subcellularLocation>
</comment>
<feature type="domain" description="EGF-like" evidence="15">
    <location>
        <begin position="67"/>
        <end position="106"/>
    </location>
</feature>
<dbReference type="Proteomes" id="UP000265180">
    <property type="component" value="Chromosome 1"/>
</dbReference>
<dbReference type="InterPro" id="IPR018097">
    <property type="entry name" value="EGF_Ca-bd_CS"/>
</dbReference>
<dbReference type="Gene3D" id="2.10.25.10">
    <property type="entry name" value="Laminin"/>
    <property type="match status" value="3"/>
</dbReference>
<evidence type="ECO:0000256" key="10">
    <source>
        <dbReference type="ARBA" id="ARBA00023170"/>
    </source>
</evidence>
<evidence type="ECO:0000313" key="18">
    <source>
        <dbReference type="Ensembl" id="ENSORLP00020017250.1"/>
    </source>
</evidence>
<evidence type="ECO:0000256" key="5">
    <source>
        <dbReference type="ARBA" id="ARBA00022737"/>
    </source>
</evidence>
<dbReference type="GO" id="GO:0007166">
    <property type="term" value="P:cell surface receptor signaling pathway"/>
    <property type="evidence" value="ECO:0007669"/>
    <property type="project" value="InterPro"/>
</dbReference>
<dbReference type="InterPro" id="IPR001740">
    <property type="entry name" value="GPCR_2_EMR1-like_rcpt"/>
</dbReference>
<keyword evidence="5" id="KW-0677">Repeat</keyword>
<protein>
    <submittedName>
        <fullName evidence="18">Adhesion G protein-coupled receptor E5b, duplicate 3</fullName>
    </submittedName>
</protein>
<proteinExistence type="predicted"/>
<evidence type="ECO:0000259" key="15">
    <source>
        <dbReference type="PROSITE" id="PS50026"/>
    </source>
</evidence>
<dbReference type="InterPro" id="IPR000832">
    <property type="entry name" value="GPCR_2_secretin-like"/>
</dbReference>
<keyword evidence="11" id="KW-0325">Glycoprotein</keyword>
<feature type="transmembrane region" description="Helical" evidence="14">
    <location>
        <begin position="489"/>
        <end position="506"/>
    </location>
</feature>
<dbReference type="PROSITE" id="PS00010">
    <property type="entry name" value="ASX_HYDROXYL"/>
    <property type="match status" value="3"/>
</dbReference>
<dbReference type="PROSITE" id="PS50261">
    <property type="entry name" value="G_PROTEIN_RECEP_F2_4"/>
    <property type="match status" value="1"/>
</dbReference>
<dbReference type="InterPro" id="IPR000742">
    <property type="entry name" value="EGF"/>
</dbReference>
<feature type="transmembrane region" description="Helical" evidence="14">
    <location>
        <begin position="429"/>
        <end position="448"/>
    </location>
</feature>
<dbReference type="InterPro" id="IPR049883">
    <property type="entry name" value="NOTCH1_EGF-like"/>
</dbReference>
<evidence type="ECO:0000256" key="13">
    <source>
        <dbReference type="PROSITE-ProRule" id="PRU00076"/>
    </source>
</evidence>
<dbReference type="SUPFAM" id="SSF57184">
    <property type="entry name" value="Growth factor receptor domain"/>
    <property type="match status" value="1"/>
</dbReference>
<dbReference type="SUPFAM" id="SSF57196">
    <property type="entry name" value="EGF/Laminin"/>
    <property type="match status" value="1"/>
</dbReference>